<name>A0A7D6ZYJ7_9NOCA</name>
<dbReference type="SUPFAM" id="SSF48498">
    <property type="entry name" value="Tetracyclin repressor-like, C-terminal domain"/>
    <property type="match status" value="1"/>
</dbReference>
<evidence type="ECO:0000256" key="3">
    <source>
        <dbReference type="ARBA" id="ARBA00023163"/>
    </source>
</evidence>
<dbReference type="KEGG" id="nhu:H0264_05145"/>
<dbReference type="Gene3D" id="1.10.357.10">
    <property type="entry name" value="Tetracycline Repressor, domain 2"/>
    <property type="match status" value="1"/>
</dbReference>
<dbReference type="InterPro" id="IPR009057">
    <property type="entry name" value="Homeodomain-like_sf"/>
</dbReference>
<dbReference type="EMBL" id="CP059399">
    <property type="protein sequence ID" value="QLY31709.1"/>
    <property type="molecule type" value="Genomic_DNA"/>
</dbReference>
<dbReference type="Proteomes" id="UP000515512">
    <property type="component" value="Chromosome"/>
</dbReference>
<dbReference type="PANTHER" id="PTHR47506:SF3">
    <property type="entry name" value="HTH-TYPE TRANSCRIPTIONAL REGULATOR LMRA"/>
    <property type="match status" value="1"/>
</dbReference>
<protein>
    <submittedName>
        <fullName evidence="6">TetR/AcrR family transcriptional regulator</fullName>
    </submittedName>
</protein>
<dbReference type="SUPFAM" id="SSF46689">
    <property type="entry name" value="Homeodomain-like"/>
    <property type="match status" value="1"/>
</dbReference>
<evidence type="ECO:0000256" key="1">
    <source>
        <dbReference type="ARBA" id="ARBA00023015"/>
    </source>
</evidence>
<dbReference type="AlphaFoldDB" id="A0A7D6ZYJ7"/>
<proteinExistence type="predicted"/>
<dbReference type="InterPro" id="IPR036271">
    <property type="entry name" value="Tet_transcr_reg_TetR-rel_C_sf"/>
</dbReference>
<keyword evidence="3" id="KW-0804">Transcription</keyword>
<dbReference type="InterPro" id="IPR054156">
    <property type="entry name" value="YxaF_TetR_C"/>
</dbReference>
<dbReference type="PANTHER" id="PTHR47506">
    <property type="entry name" value="TRANSCRIPTIONAL REGULATORY PROTEIN"/>
    <property type="match status" value="1"/>
</dbReference>
<sequence>MAPRTGTRDKMLYSAVELLRERGAAGVTVDAVLARSSSPRGSVYHHFPGGRAQLMSESLTLAGDAIAAIIEHGSAAGSLAALDRFGEFWSAILRESDFAAGCPVVSVAVGGSPDDRHLQPAVAEIFQRWHDAIVASLRGDGVEPARAQRLATTAVAAVEGAVILCRVQRSTAPLDEVVAELGSFFRALGGAPNAG</sequence>
<feature type="domain" description="HTH tetR-type" evidence="5">
    <location>
        <begin position="5"/>
        <end position="65"/>
    </location>
</feature>
<dbReference type="Pfam" id="PF00440">
    <property type="entry name" value="TetR_N"/>
    <property type="match status" value="1"/>
</dbReference>
<evidence type="ECO:0000259" key="5">
    <source>
        <dbReference type="PROSITE" id="PS50977"/>
    </source>
</evidence>
<evidence type="ECO:0000256" key="2">
    <source>
        <dbReference type="ARBA" id="ARBA00023125"/>
    </source>
</evidence>
<evidence type="ECO:0000313" key="7">
    <source>
        <dbReference type="Proteomes" id="UP000515512"/>
    </source>
</evidence>
<keyword evidence="7" id="KW-1185">Reference proteome</keyword>
<accession>A0A7D6ZYJ7</accession>
<evidence type="ECO:0000256" key="4">
    <source>
        <dbReference type="PROSITE-ProRule" id="PRU00335"/>
    </source>
</evidence>
<evidence type="ECO:0000313" key="6">
    <source>
        <dbReference type="EMBL" id="QLY31709.1"/>
    </source>
</evidence>
<keyword evidence="1" id="KW-0805">Transcription regulation</keyword>
<reference evidence="6 7" key="1">
    <citation type="submission" date="2020-07" db="EMBL/GenBank/DDBJ databases">
        <authorList>
            <person name="Zhuang K."/>
            <person name="Ran Y."/>
        </authorList>
    </citation>
    <scope>NUCLEOTIDE SEQUENCE [LARGE SCALE GENOMIC DNA]</scope>
    <source>
        <strain evidence="6 7">WCH-YHL-001</strain>
    </source>
</reference>
<dbReference type="Pfam" id="PF21993">
    <property type="entry name" value="TetR_C_13_2"/>
    <property type="match status" value="1"/>
</dbReference>
<dbReference type="PROSITE" id="PS50977">
    <property type="entry name" value="HTH_TETR_2"/>
    <property type="match status" value="1"/>
</dbReference>
<feature type="DNA-binding region" description="H-T-H motif" evidence="4">
    <location>
        <begin position="28"/>
        <end position="47"/>
    </location>
</feature>
<keyword evidence="2 4" id="KW-0238">DNA-binding</keyword>
<organism evidence="6 7">
    <name type="scientific">Nocardia huaxiensis</name>
    <dbReference type="NCBI Taxonomy" id="2755382"/>
    <lineage>
        <taxon>Bacteria</taxon>
        <taxon>Bacillati</taxon>
        <taxon>Actinomycetota</taxon>
        <taxon>Actinomycetes</taxon>
        <taxon>Mycobacteriales</taxon>
        <taxon>Nocardiaceae</taxon>
        <taxon>Nocardia</taxon>
    </lineage>
</organism>
<dbReference type="GO" id="GO:0003677">
    <property type="term" value="F:DNA binding"/>
    <property type="evidence" value="ECO:0007669"/>
    <property type="project" value="UniProtKB-UniRule"/>
</dbReference>
<gene>
    <name evidence="6" type="ORF">H0264_05145</name>
</gene>
<dbReference type="RefSeq" id="WP_181582897.1">
    <property type="nucleotide sequence ID" value="NZ_CP059399.1"/>
</dbReference>
<dbReference type="InterPro" id="IPR001647">
    <property type="entry name" value="HTH_TetR"/>
</dbReference>